<evidence type="ECO:0000313" key="5">
    <source>
        <dbReference type="EMBL" id="MDO6416115.1"/>
    </source>
</evidence>
<comment type="similarity">
    <text evidence="1">Belongs to the AAA ATPase family.</text>
</comment>
<feature type="domain" description="AAA+ ATPase" evidence="4">
    <location>
        <begin position="443"/>
        <end position="575"/>
    </location>
</feature>
<accession>A0ABT8YEV5</accession>
<keyword evidence="2" id="KW-0547">Nucleotide-binding</keyword>
<keyword evidence="6" id="KW-1185">Reference proteome</keyword>
<dbReference type="InterPro" id="IPR027417">
    <property type="entry name" value="P-loop_NTPase"/>
</dbReference>
<dbReference type="SUPFAM" id="SSF52540">
    <property type="entry name" value="P-loop containing nucleoside triphosphate hydrolases"/>
    <property type="match status" value="1"/>
</dbReference>
<organism evidence="5 6">
    <name type="scientific">Sphingomonas natans</name>
    <dbReference type="NCBI Taxonomy" id="3063330"/>
    <lineage>
        <taxon>Bacteria</taxon>
        <taxon>Pseudomonadati</taxon>
        <taxon>Pseudomonadota</taxon>
        <taxon>Alphaproteobacteria</taxon>
        <taxon>Sphingomonadales</taxon>
        <taxon>Sphingomonadaceae</taxon>
        <taxon>Sphingomonas</taxon>
    </lineage>
</organism>
<name>A0ABT8YEV5_9SPHN</name>
<dbReference type="EMBL" id="JAUOTP010000009">
    <property type="protein sequence ID" value="MDO6416115.1"/>
    <property type="molecule type" value="Genomic_DNA"/>
</dbReference>
<protein>
    <submittedName>
        <fullName evidence="5">ATP-binding protein</fullName>
    </submittedName>
</protein>
<evidence type="ECO:0000256" key="2">
    <source>
        <dbReference type="ARBA" id="ARBA00022741"/>
    </source>
</evidence>
<dbReference type="RefSeq" id="WP_303545145.1">
    <property type="nucleotide sequence ID" value="NZ_JAUOTP010000009.1"/>
</dbReference>
<evidence type="ECO:0000256" key="3">
    <source>
        <dbReference type="ARBA" id="ARBA00022840"/>
    </source>
</evidence>
<dbReference type="InterPro" id="IPR003959">
    <property type="entry name" value="ATPase_AAA_core"/>
</dbReference>
<evidence type="ECO:0000259" key="4">
    <source>
        <dbReference type="SMART" id="SM00382"/>
    </source>
</evidence>
<dbReference type="PANTHER" id="PTHR23073">
    <property type="entry name" value="26S PROTEASOME REGULATORY SUBUNIT"/>
    <property type="match status" value="1"/>
</dbReference>
<proteinExistence type="inferred from homology"/>
<evidence type="ECO:0000256" key="1">
    <source>
        <dbReference type="ARBA" id="ARBA00006914"/>
    </source>
</evidence>
<dbReference type="SMART" id="SM00382">
    <property type="entry name" value="AAA"/>
    <property type="match status" value="1"/>
</dbReference>
<keyword evidence="3 5" id="KW-0067">ATP-binding</keyword>
<evidence type="ECO:0000313" key="6">
    <source>
        <dbReference type="Proteomes" id="UP001169764"/>
    </source>
</evidence>
<gene>
    <name evidence="5" type="ORF">Q4F19_17145</name>
</gene>
<reference evidence="5" key="1">
    <citation type="submission" date="2023-07" db="EMBL/GenBank/DDBJ databases">
        <authorList>
            <person name="Kim M."/>
        </authorList>
    </citation>
    <scope>NUCLEOTIDE SEQUENCE</scope>
    <source>
        <strain evidence="5">BIUV-7</strain>
    </source>
</reference>
<dbReference type="InterPro" id="IPR050221">
    <property type="entry name" value="26S_Proteasome_ATPase"/>
</dbReference>
<dbReference type="Gene3D" id="3.40.50.300">
    <property type="entry name" value="P-loop containing nucleotide triphosphate hydrolases"/>
    <property type="match status" value="1"/>
</dbReference>
<dbReference type="GO" id="GO:0005524">
    <property type="term" value="F:ATP binding"/>
    <property type="evidence" value="ECO:0007669"/>
    <property type="project" value="UniProtKB-KW"/>
</dbReference>
<dbReference type="Proteomes" id="UP001169764">
    <property type="component" value="Unassembled WGS sequence"/>
</dbReference>
<dbReference type="InterPro" id="IPR003593">
    <property type="entry name" value="AAA+_ATPase"/>
</dbReference>
<sequence>MIAASLRTLREGTEPAPAAETALLVAHVARRVERVAWVATRGGAAAGDDRKAETAGRHDDDARGKLDAAVEKADAALASLPDGRFAEICRRFGIVDAERDLLATALAAQLDPALLLLFHQLQGRPWTTEPLVARLFDHGHRALLRADGPATVWRLLIRGEAALAEPPPLGADPVLPHWLDNVFPFDSALVGHVRGAEACPPLDDWPLDATVARVRALSEAGLPVRLIVQGVSGGGRSTFAAAAARALGRSGFVIESIPHDMPWPLTWTLIQRHAVAAGAMPIWHGPPSQAPSVSVLAPIQAVCLSPGEAALRDPRVVDVQAVLPTPSRDTRLRLVGRLVPASAAWSAADSQRLADRPGLAIGDIAALGRARLAGPAEAEAFLRNASVERLGDLAQRLPTTLDWDDLVLPRTLFEGLRDLAFEARTRAAFWDAAELQRLFPAGRGLVSLFSGPPGTGKTMAAQVIARDLGVDLYRIDLATLMSKYIGETAKNLRTVFTRAADVHAVLLFDEADALFANRTEVKDSHDRYANTDTNYLLQQLEAFEGVAVLATNRKANIDTAFLRRISYAYDFPRPEAADRRRLWAKLAHPILGGIPLASAATLDAFGDHLELSGAQIKNALVAAHFAAKRRGGEAGAADLVIGVGRELAKEGRSLSPRERQRLSGHG</sequence>
<dbReference type="Pfam" id="PF00004">
    <property type="entry name" value="AAA"/>
    <property type="match status" value="1"/>
</dbReference>
<dbReference type="CDD" id="cd19481">
    <property type="entry name" value="RecA-like_protease"/>
    <property type="match status" value="1"/>
</dbReference>
<comment type="caution">
    <text evidence="5">The sequence shown here is derived from an EMBL/GenBank/DDBJ whole genome shotgun (WGS) entry which is preliminary data.</text>
</comment>